<sequence length="259" mass="28430">MATVDGPEPYGRPENSTPFATAPSRSHTSPPQARRNHIMYGCWKAETPPSGPTHDLPPGHRVRRHHRAGLRTGDRRVCLGDRYFTLFSSPNSRRRAVVPNAGAPRSGPAAPRRDRAACSSRSLPCPDRPAHMGRCLERLLQTCRRVDGPRLLAGCHVDAVGGWGGGVMSVVAGRMWSGEGVAMSTEGSDLRIPAPSGCRWCGIDEREHMQRWKPPAGWHEWAPPTLEQRKERMQARRRQRPSGAGGGQATQGRLRTLAP</sequence>
<reference evidence="2 3" key="1">
    <citation type="submission" date="2011-01" db="EMBL/GenBank/DDBJ databases">
        <title>Complete sequence of plasmid2 of Streptomyces flavogriseus ATCC 33331.</title>
        <authorList>
            <consortium name="US DOE Joint Genome Institute"/>
            <person name="Lucas S."/>
            <person name="Copeland A."/>
            <person name="Lapidus A."/>
            <person name="Cheng J.-F."/>
            <person name="Goodwin L."/>
            <person name="Pitluck S."/>
            <person name="Davenport K."/>
            <person name="Detter J.C."/>
            <person name="Han C."/>
            <person name="Tapia R."/>
            <person name="Land M."/>
            <person name="Hauser L."/>
            <person name="Kyrpides N."/>
            <person name="Ivanova N."/>
            <person name="Ovchinnikova G."/>
            <person name="Pagani I."/>
            <person name="Brumm P."/>
            <person name="Mead D."/>
            <person name="Woyke T."/>
        </authorList>
    </citation>
    <scope>NUCLEOTIDE SEQUENCE [LARGE SCALE GENOMIC DNA]</scope>
    <source>
        <strain evidence="3">ATCC 33331 / IAF-45CD</strain>
        <plasmid evidence="2 3">pSFLA02</plasmid>
    </source>
</reference>
<name>A0A8D3WQ26_STRFA</name>
<feature type="region of interest" description="Disordered" evidence="1">
    <location>
        <begin position="95"/>
        <end position="121"/>
    </location>
</feature>
<accession>A0A8D3WQ26</accession>
<dbReference type="Proteomes" id="UP000002066">
    <property type="component" value="Plasmid pSFLA02"/>
</dbReference>
<evidence type="ECO:0000313" key="2">
    <source>
        <dbReference type="EMBL" id="ADW07953.1"/>
    </source>
</evidence>
<feature type="compositionally biased region" description="Polar residues" evidence="1">
    <location>
        <begin position="14"/>
        <end position="31"/>
    </location>
</feature>
<evidence type="ECO:0000313" key="3">
    <source>
        <dbReference type="Proteomes" id="UP000002066"/>
    </source>
</evidence>
<dbReference type="AlphaFoldDB" id="A0A8D3WQ26"/>
<dbReference type="EMBL" id="CP002477">
    <property type="protein sequence ID" value="ADW07953.1"/>
    <property type="molecule type" value="Genomic_DNA"/>
</dbReference>
<feature type="compositionally biased region" description="Low complexity" evidence="1">
    <location>
        <begin position="99"/>
        <end position="110"/>
    </location>
</feature>
<dbReference type="KEGG" id="sfa:Sfla_6650"/>
<gene>
    <name evidence="2" type="ORF">Sfla_6650</name>
</gene>
<feature type="region of interest" description="Disordered" evidence="1">
    <location>
        <begin position="215"/>
        <end position="259"/>
    </location>
</feature>
<organism evidence="2 3">
    <name type="scientific">Streptomyces pratensis (strain ATCC 33331 / IAF-45CD)</name>
    <dbReference type="NCBI Taxonomy" id="591167"/>
    <lineage>
        <taxon>Bacteria</taxon>
        <taxon>Bacillati</taxon>
        <taxon>Actinomycetota</taxon>
        <taxon>Actinomycetes</taxon>
        <taxon>Kitasatosporales</taxon>
        <taxon>Streptomycetaceae</taxon>
        <taxon>Streptomyces</taxon>
    </lineage>
</organism>
<proteinExistence type="predicted"/>
<keyword evidence="2" id="KW-0614">Plasmid</keyword>
<protein>
    <submittedName>
        <fullName evidence="2">Uncharacterized protein</fullName>
    </submittedName>
</protein>
<feature type="region of interest" description="Disordered" evidence="1">
    <location>
        <begin position="1"/>
        <end position="68"/>
    </location>
</feature>
<evidence type="ECO:0000256" key="1">
    <source>
        <dbReference type="SAM" id="MobiDB-lite"/>
    </source>
</evidence>
<geneLocation type="plasmid" evidence="2 3">
    <name>pSFLA02</name>
</geneLocation>